<organism evidence="1 2">
    <name type="scientific">Escherichia fergusonii (strain ATCC 35469 / DSM 13698 / CCUG 18766 / IAM 14443 / JCM 21226 / LMG 7866 / NBRC 102419 / NCTC 12128 / CDC 0568-73)</name>
    <dbReference type="NCBI Taxonomy" id="585054"/>
    <lineage>
        <taxon>Bacteria</taxon>
        <taxon>Pseudomonadati</taxon>
        <taxon>Pseudomonadota</taxon>
        <taxon>Gammaproteobacteria</taxon>
        <taxon>Enterobacterales</taxon>
        <taxon>Enterobacteriaceae</taxon>
        <taxon>Escherichia</taxon>
    </lineage>
</organism>
<dbReference type="HOGENOM" id="CLU_171847_0_0_6"/>
<reference evidence="2" key="1">
    <citation type="journal article" date="2009" name="PLoS Genet.">
        <title>Organised genome dynamics in the Escherichia coli species results in highly diverse adaptive paths.</title>
        <authorList>
            <person name="Touchon M."/>
            <person name="Hoede C."/>
            <person name="Tenaillon O."/>
            <person name="Barbe V."/>
            <person name="Baeriswyl S."/>
            <person name="Bidet P."/>
            <person name="Bingen E."/>
            <person name="Bonacorsi S."/>
            <person name="Bouchier C."/>
            <person name="Bouvet O."/>
            <person name="Calteau A."/>
            <person name="Chiapello H."/>
            <person name="Clermont O."/>
            <person name="Cruveiller S."/>
            <person name="Danchin A."/>
            <person name="Diard M."/>
            <person name="Dossat C."/>
            <person name="Karoui M.E."/>
            <person name="Frapy E."/>
            <person name="Garry L."/>
            <person name="Ghigo J.M."/>
            <person name="Gilles A.M."/>
            <person name="Johnson J."/>
            <person name="Le Bouguenec C."/>
            <person name="Lescat M."/>
            <person name="Mangenot S."/>
            <person name="Martinez-Jehanne V."/>
            <person name="Matic I."/>
            <person name="Nassif X."/>
            <person name="Oztas S."/>
            <person name="Petit M.A."/>
            <person name="Pichon C."/>
            <person name="Rouy Z."/>
            <person name="Ruf C.S."/>
            <person name="Schneider D."/>
            <person name="Tourret J."/>
            <person name="Vacherie B."/>
            <person name="Vallenet D."/>
            <person name="Medigue C."/>
            <person name="Rocha E.P.C."/>
            <person name="Denamur E."/>
        </authorList>
    </citation>
    <scope>NUCLEOTIDE SEQUENCE [LARGE SCALE GENOMIC DNA]</scope>
    <source>
        <strain evidence="2">ATCC 35469 / DSM 13698 / BCRC 15582 / CCUG 18766 / IAM 14443 / JCM 21226 / LMG 7866 / NBRC 102419 / NCTC 12128 / CDC 0568-73</strain>
    </source>
</reference>
<protein>
    <submittedName>
        <fullName evidence="1">Uncharacterized protein</fullName>
    </submittedName>
</protein>
<keyword evidence="2" id="KW-1185">Reference proteome</keyword>
<dbReference type="Proteomes" id="UP000000745">
    <property type="component" value="Chromosome"/>
</dbReference>
<dbReference type="EMBL" id="CU928158">
    <property type="protein sequence ID" value="CAQ90419.1"/>
    <property type="molecule type" value="Genomic_DNA"/>
</dbReference>
<evidence type="ECO:0000313" key="2">
    <source>
        <dbReference type="Proteomes" id="UP000000745"/>
    </source>
</evidence>
<gene>
    <name evidence="1" type="ordered locus">EFER_2926</name>
</gene>
<evidence type="ECO:0000313" key="1">
    <source>
        <dbReference type="EMBL" id="CAQ90419.1"/>
    </source>
</evidence>
<accession>B7LPV4</accession>
<dbReference type="AlphaFoldDB" id="B7LPV4"/>
<sequence length="117" mass="14041">MINEVLSMNVNNFMKNPLKNNRLEDRIFEDFDNERIQDIDIVGLTQTDYVKTFSGESVCINEGDYIYMFMPIDENLQQYVFAEGFVIRNPYEHKVYKWCCKIIEELEFINECQRCIN</sequence>
<proteinExistence type="predicted"/>
<name>B7LPV4_ESCF3</name>
<dbReference type="KEGG" id="efe:EFER_2926"/>